<dbReference type="SMART" id="SM00241">
    <property type="entry name" value="ZP"/>
    <property type="match status" value="1"/>
</dbReference>
<dbReference type="AlphaFoldDB" id="A0AA88MVM2"/>
<dbReference type="PANTHER" id="PTHR11576:SF15">
    <property type="entry name" value="ZONA PELLUCIDA SPERM-BINDING PROTEIN 3-LIKE"/>
    <property type="match status" value="1"/>
</dbReference>
<feature type="region of interest" description="Disordered" evidence="2">
    <location>
        <begin position="687"/>
        <end position="710"/>
    </location>
</feature>
<sequence length="844" mass="94334">MSVFAWLLWTLFGFMAAGPVRRATRSEGSVWTEQDGASRPSFYRLPMFHHAPGPLVARDFFRPVHRNRPLPTGLTALLLPPTRLPQGVPEAGARAVEVWCGVDKISVRVDRLQIRAWTVPSLFRLGSCQASEISPRFLYFHYSLTECGGDAKVIGGQLVYTFSLCYIPPPQEDVIRVLPLNYPINCHYNRFHYSYQVGFRPQVQHKTFMKSIRTKLSFSLSVCNAQWEPLPPGHWFFLGEQVYFRAQTRTLFAGEKLYVDSCHATSSKDPDSMPRLDIISNYGCMKDSRRKGSNSQFLSRGVSVLKFSVDAFLFKAVSQMLYLHCSMSVGLTTSLTSKSCTYNKAFESWEELESQSSVCSCCDSMCIEDHSIAYTVSSPGWLIGQANEEEPRTKISFQAEEGRGWLNQELKSERMNGHIKTVQTLEINMNKYQNEDVIPEKTSMLPAEKKQWRHSAAVSWWGKEKQDEKEEVEKADDQLKELSTDNIMSDQSRPQENKTVRGRKVVPSTKHDLVSDLSSDSSNATPSEFVFVTSTVNTRNSSFGMDYDNPSSRYRSSDEKVSTFENPINKQCPDGDKNCNATKHAIKPERGGTRAGHNTMYTAVSAENFTPYNLSTTPGTSRFGSAWDPSVPESQSDVDALGRKLSANLNLEFVNSGFVDVRKMEESMVEFDKLDAVLRSNQSVKNNLKSDRIPQQAGDSVSSKGTDGDEEMLHGLQIKGLESGQNVYPPGLRGRNCVTGSLCESDFHSGIEESEDLHLSQFTGAVMTKKEVQENSGPITRTQSESSDSVSLEPVYQDSLSHSNVVAVASLQGFQSRPMTDSKWAKLVPGWGPTEFQVWGGSAE</sequence>
<feature type="compositionally biased region" description="Polar residues" evidence="2">
    <location>
        <begin position="774"/>
        <end position="790"/>
    </location>
</feature>
<keyword evidence="1" id="KW-1015">Disulfide bond</keyword>
<feature type="chain" id="PRO_5041639038" description="ZP domain-containing protein" evidence="3">
    <location>
        <begin position="18"/>
        <end position="844"/>
    </location>
</feature>
<dbReference type="GO" id="GO:2000344">
    <property type="term" value="P:positive regulation of acrosome reaction"/>
    <property type="evidence" value="ECO:0007669"/>
    <property type="project" value="TreeGrafter"/>
</dbReference>
<evidence type="ECO:0000313" key="6">
    <source>
        <dbReference type="Proteomes" id="UP001187415"/>
    </source>
</evidence>
<protein>
    <recommendedName>
        <fullName evidence="4">ZP domain-containing protein</fullName>
    </recommendedName>
</protein>
<dbReference type="InterPro" id="IPR001507">
    <property type="entry name" value="ZP_dom"/>
</dbReference>
<accession>A0AA88MVM2</accession>
<proteinExistence type="predicted"/>
<organism evidence="5 6">
    <name type="scientific">Channa striata</name>
    <name type="common">Snakehead murrel</name>
    <name type="synonym">Ophicephalus striatus</name>
    <dbReference type="NCBI Taxonomy" id="64152"/>
    <lineage>
        <taxon>Eukaryota</taxon>
        <taxon>Metazoa</taxon>
        <taxon>Chordata</taxon>
        <taxon>Craniata</taxon>
        <taxon>Vertebrata</taxon>
        <taxon>Euteleostomi</taxon>
        <taxon>Actinopterygii</taxon>
        <taxon>Neopterygii</taxon>
        <taxon>Teleostei</taxon>
        <taxon>Neoteleostei</taxon>
        <taxon>Acanthomorphata</taxon>
        <taxon>Anabantaria</taxon>
        <taxon>Anabantiformes</taxon>
        <taxon>Channoidei</taxon>
        <taxon>Channidae</taxon>
        <taxon>Channa</taxon>
    </lineage>
</organism>
<feature type="compositionally biased region" description="Polar residues" evidence="2">
    <location>
        <begin position="543"/>
        <end position="554"/>
    </location>
</feature>
<reference evidence="5" key="1">
    <citation type="submission" date="2023-07" db="EMBL/GenBank/DDBJ databases">
        <title>Chromosome-level Genome Assembly of Striped Snakehead (Channa striata).</title>
        <authorList>
            <person name="Liu H."/>
        </authorList>
    </citation>
    <scope>NUCLEOTIDE SEQUENCE</scope>
    <source>
        <strain evidence="5">Gz</strain>
        <tissue evidence="5">Muscle</tissue>
    </source>
</reference>
<dbReference type="Pfam" id="PF00100">
    <property type="entry name" value="Zona_pellucida"/>
    <property type="match status" value="1"/>
</dbReference>
<dbReference type="GO" id="GO:0031012">
    <property type="term" value="C:extracellular matrix"/>
    <property type="evidence" value="ECO:0007669"/>
    <property type="project" value="TreeGrafter"/>
</dbReference>
<keyword evidence="3" id="KW-0732">Signal</keyword>
<dbReference type="FunFam" id="2.60.40.4100:FF:000002">
    <property type="entry name" value="Zona pellucida sperm-binding protein 3"/>
    <property type="match status" value="1"/>
</dbReference>
<dbReference type="GO" id="GO:0032190">
    <property type="term" value="F:acrosin binding"/>
    <property type="evidence" value="ECO:0007669"/>
    <property type="project" value="TreeGrafter"/>
</dbReference>
<dbReference type="Proteomes" id="UP001187415">
    <property type="component" value="Unassembled WGS sequence"/>
</dbReference>
<dbReference type="Pfam" id="PF23344">
    <property type="entry name" value="ZP-N"/>
    <property type="match status" value="1"/>
</dbReference>
<feature type="domain" description="ZP" evidence="4">
    <location>
        <begin position="99"/>
        <end position="347"/>
    </location>
</feature>
<dbReference type="EMBL" id="JAUPFM010000008">
    <property type="protein sequence ID" value="KAK2844055.1"/>
    <property type="molecule type" value="Genomic_DNA"/>
</dbReference>
<dbReference type="PANTHER" id="PTHR11576">
    <property type="entry name" value="ZONA PELLUCIDA SPERM-BINDING PROTEIN 3"/>
    <property type="match status" value="1"/>
</dbReference>
<evidence type="ECO:0000313" key="5">
    <source>
        <dbReference type="EMBL" id="KAK2844055.1"/>
    </source>
</evidence>
<dbReference type="Gene3D" id="2.60.40.3210">
    <property type="entry name" value="Zona pellucida, ZP-N domain"/>
    <property type="match status" value="1"/>
</dbReference>
<evidence type="ECO:0000256" key="1">
    <source>
        <dbReference type="ARBA" id="ARBA00023157"/>
    </source>
</evidence>
<gene>
    <name evidence="5" type="ORF">Q5P01_010714</name>
</gene>
<evidence type="ECO:0000256" key="3">
    <source>
        <dbReference type="SAM" id="SignalP"/>
    </source>
</evidence>
<dbReference type="PROSITE" id="PS51034">
    <property type="entry name" value="ZP_2"/>
    <property type="match status" value="1"/>
</dbReference>
<dbReference type="GO" id="GO:0007339">
    <property type="term" value="P:binding of sperm to zona pellucida"/>
    <property type="evidence" value="ECO:0007669"/>
    <property type="project" value="TreeGrafter"/>
</dbReference>
<evidence type="ECO:0000259" key="4">
    <source>
        <dbReference type="PROSITE" id="PS51034"/>
    </source>
</evidence>
<evidence type="ECO:0000256" key="2">
    <source>
        <dbReference type="SAM" id="MobiDB-lite"/>
    </source>
</evidence>
<feature type="region of interest" description="Disordered" evidence="2">
    <location>
        <begin position="770"/>
        <end position="795"/>
    </location>
</feature>
<dbReference type="GO" id="GO:0035803">
    <property type="term" value="P:egg coat formation"/>
    <property type="evidence" value="ECO:0007669"/>
    <property type="project" value="TreeGrafter"/>
</dbReference>
<name>A0AA88MVM2_CHASR</name>
<dbReference type="InterPro" id="IPR042235">
    <property type="entry name" value="ZP-C_dom"/>
</dbReference>
<comment type="caution">
    <text evidence="5">The sequence shown here is derived from an EMBL/GenBank/DDBJ whole genome shotgun (WGS) entry which is preliminary data.</text>
</comment>
<feature type="region of interest" description="Disordered" evidence="2">
    <location>
        <begin position="484"/>
        <end position="503"/>
    </location>
</feature>
<feature type="signal peptide" evidence="3">
    <location>
        <begin position="1"/>
        <end position="17"/>
    </location>
</feature>
<dbReference type="InterPro" id="IPR055355">
    <property type="entry name" value="ZP-C"/>
</dbReference>
<feature type="region of interest" description="Disordered" evidence="2">
    <location>
        <begin position="543"/>
        <end position="568"/>
    </location>
</feature>
<keyword evidence="6" id="KW-1185">Reference proteome</keyword>
<dbReference type="Gene3D" id="2.60.40.4100">
    <property type="entry name" value="Zona pellucida, ZP-C domain"/>
    <property type="match status" value="1"/>
</dbReference>
<dbReference type="InterPro" id="IPR055356">
    <property type="entry name" value="ZP-N"/>
</dbReference>